<comment type="subcellular location">
    <subcellularLocation>
        <location evidence="1">Membrane</location>
    </subcellularLocation>
</comment>
<dbReference type="InterPro" id="IPR013686">
    <property type="entry name" value="Polypept-transport_assoc_ShlB"/>
</dbReference>
<dbReference type="EMBL" id="QWKU01000001">
    <property type="protein sequence ID" value="RID94997.1"/>
    <property type="molecule type" value="Genomic_DNA"/>
</dbReference>
<dbReference type="Proteomes" id="UP000266262">
    <property type="component" value="Unassembled WGS sequence"/>
</dbReference>
<dbReference type="Gene3D" id="2.40.160.50">
    <property type="entry name" value="membrane protein fhac: a member of the omp85/tpsb transporter family"/>
    <property type="match status" value="1"/>
</dbReference>
<sequence length="674" mass="75500">MTIQYKKTLLASAIVMSLTGFNVYAANGSHVTESQMFNVNRGEMESMLTETEPVSVTVPESIDMSMESFTEETNSGIMDRSIQGMTNSSSVGDASMYLAPSDNEEIAKAVGQKLTSIDFSGVPEEVKAQLLPLVTEKIGDSISMESIHKDIAALGGTGVFSQISPMFKAVPEGMDLTFVMVSNPIIHKVDFEGNTVFSNAELESIMQIPSDSVLNFALVSQHVKEIENLYLQQGYILVSINDITVTEDGTLRVKIAEGNVEDIQLIGNEKTKDKVILRELRLKKGKPFNKYLASRSIERLYNLGFFEDVNMRLLPSDVNDHNVIVEIDVIEQKTGVVTVGAGYSHSDGMVGILELGENNFRGTGDKVNLHWEFGGSSKGKNYELSYTHPYINDNGDSLGVSVFDRRYSYDDYDSDGHTIAEYDKRKKGFNISWGHVSGEYRTHRFDFQTVRESYDNRNGFKPGSVMLKYLKDNNIADYTQSDWYKKIMENFGRTNSFTYTHVFDNRDNYYNATKGRRLSFSAEVGGHGLGGNYDYYKFTAEGRFYRALSNGHVLALRVMAGYVNGNISYNNLFDLGGSDSLRGYEDDQFKGRKMYEATLEYRVPVSKKVEAVLFTDVGSAWDIQEGKMPWYKDDNSIHASVGVGLRLQTPIGPVRLDYGHGDRNKFHFSFGAQF</sequence>
<dbReference type="InterPro" id="IPR000184">
    <property type="entry name" value="Bac_surfAg_D15"/>
</dbReference>
<feature type="domain" description="POTRA" evidence="7">
    <location>
        <begin position="184"/>
        <end position="258"/>
    </location>
</feature>
<feature type="chain" id="PRO_5047113808" description="POTRA domain-containing protein" evidence="6">
    <location>
        <begin position="26"/>
        <end position="674"/>
    </location>
</feature>
<evidence type="ECO:0000256" key="5">
    <source>
        <dbReference type="ARBA" id="ARBA00023237"/>
    </source>
</evidence>
<dbReference type="Pfam" id="PF07244">
    <property type="entry name" value="POTRA"/>
    <property type="match status" value="1"/>
</dbReference>
<dbReference type="Pfam" id="PF01103">
    <property type="entry name" value="Omp85"/>
    <property type="match status" value="1"/>
</dbReference>
<evidence type="ECO:0000313" key="9">
    <source>
        <dbReference type="Proteomes" id="UP000266262"/>
    </source>
</evidence>
<evidence type="ECO:0000256" key="3">
    <source>
        <dbReference type="ARBA" id="ARBA00022729"/>
    </source>
</evidence>
<evidence type="ECO:0000256" key="6">
    <source>
        <dbReference type="SAM" id="SignalP"/>
    </source>
</evidence>
<keyword evidence="4" id="KW-0472">Membrane</keyword>
<dbReference type="InterPro" id="IPR034746">
    <property type="entry name" value="POTRA"/>
</dbReference>
<proteinExistence type="predicted"/>
<name>A0ABX9MCT2_9FIRM</name>
<dbReference type="InterPro" id="IPR010827">
    <property type="entry name" value="BamA/TamA_POTRA"/>
</dbReference>
<dbReference type="PANTHER" id="PTHR12815">
    <property type="entry name" value="SORTING AND ASSEMBLY MACHINERY SAMM50 PROTEIN FAMILY MEMBER"/>
    <property type="match status" value="1"/>
</dbReference>
<keyword evidence="5" id="KW-0998">Cell outer membrane</keyword>
<dbReference type="Gene3D" id="3.10.20.310">
    <property type="entry name" value="membrane protein fhac"/>
    <property type="match status" value="3"/>
</dbReference>
<dbReference type="RefSeq" id="WP_107528611.1">
    <property type="nucleotide sequence ID" value="NZ_CP017037.1"/>
</dbReference>
<evidence type="ECO:0000313" key="8">
    <source>
        <dbReference type="EMBL" id="RID94997.1"/>
    </source>
</evidence>
<dbReference type="InterPro" id="IPR039910">
    <property type="entry name" value="D15-like"/>
</dbReference>
<feature type="signal peptide" evidence="6">
    <location>
        <begin position="1"/>
        <end position="25"/>
    </location>
</feature>
<dbReference type="PROSITE" id="PS51779">
    <property type="entry name" value="POTRA"/>
    <property type="match status" value="1"/>
</dbReference>
<dbReference type="PANTHER" id="PTHR12815:SF47">
    <property type="entry name" value="TRANSLOCATION AND ASSEMBLY MODULE SUBUNIT TAMA"/>
    <property type="match status" value="1"/>
</dbReference>
<organism evidence="8 9">
    <name type="scientific">Dialister pneumosintes</name>
    <dbReference type="NCBI Taxonomy" id="39950"/>
    <lineage>
        <taxon>Bacteria</taxon>
        <taxon>Bacillati</taxon>
        <taxon>Bacillota</taxon>
        <taxon>Negativicutes</taxon>
        <taxon>Veillonellales</taxon>
        <taxon>Veillonellaceae</taxon>
        <taxon>Dialister</taxon>
    </lineage>
</organism>
<dbReference type="Pfam" id="PF08479">
    <property type="entry name" value="POTRA_2"/>
    <property type="match status" value="1"/>
</dbReference>
<comment type="caution">
    <text evidence="8">The sequence shown here is derived from an EMBL/GenBank/DDBJ whole genome shotgun (WGS) entry which is preliminary data.</text>
</comment>
<gene>
    <name evidence="8" type="ORF">DX915_05920</name>
</gene>
<keyword evidence="9" id="KW-1185">Reference proteome</keyword>
<accession>A0ABX9MCT2</accession>
<reference evidence="8 9" key="1">
    <citation type="submission" date="2018-08" db="EMBL/GenBank/DDBJ databases">
        <title>Draft genome sequence of Dialister pneumosintes KCOM 1685.</title>
        <authorList>
            <person name="Kook J.-K."/>
            <person name="Park S.-N."/>
            <person name="Lim Y.K."/>
        </authorList>
    </citation>
    <scope>NUCLEOTIDE SEQUENCE [LARGE SCALE GENOMIC DNA]</scope>
    <source>
        <strain evidence="8 9">KCOM 1685</strain>
    </source>
</reference>
<protein>
    <recommendedName>
        <fullName evidence="7">POTRA domain-containing protein</fullName>
    </recommendedName>
</protein>
<evidence type="ECO:0000256" key="4">
    <source>
        <dbReference type="ARBA" id="ARBA00023136"/>
    </source>
</evidence>
<keyword evidence="3 6" id="KW-0732">Signal</keyword>
<evidence type="ECO:0000256" key="1">
    <source>
        <dbReference type="ARBA" id="ARBA00004370"/>
    </source>
</evidence>
<keyword evidence="2" id="KW-0812">Transmembrane</keyword>
<evidence type="ECO:0000256" key="2">
    <source>
        <dbReference type="ARBA" id="ARBA00022692"/>
    </source>
</evidence>
<evidence type="ECO:0000259" key="7">
    <source>
        <dbReference type="PROSITE" id="PS51779"/>
    </source>
</evidence>